<organism evidence="3">
    <name type="scientific">marine metagenome</name>
    <dbReference type="NCBI Taxonomy" id="408172"/>
    <lineage>
        <taxon>unclassified sequences</taxon>
        <taxon>metagenomes</taxon>
        <taxon>ecological metagenomes</taxon>
    </lineage>
</organism>
<feature type="non-terminal residue" evidence="3">
    <location>
        <position position="119"/>
    </location>
</feature>
<dbReference type="Pfam" id="PF12146">
    <property type="entry name" value="Hydrolase_4"/>
    <property type="match status" value="1"/>
</dbReference>
<protein>
    <recommendedName>
        <fullName evidence="2">Serine aminopeptidase S33 domain-containing protein</fullName>
    </recommendedName>
</protein>
<dbReference type="GO" id="GO:0008474">
    <property type="term" value="F:palmitoyl-(protein) hydrolase activity"/>
    <property type="evidence" value="ECO:0007669"/>
    <property type="project" value="TreeGrafter"/>
</dbReference>
<dbReference type="EMBL" id="UINC01197442">
    <property type="protein sequence ID" value="SVE14934.1"/>
    <property type="molecule type" value="Genomic_DNA"/>
</dbReference>
<feature type="domain" description="Serine aminopeptidase S33" evidence="2">
    <location>
        <begin position="24"/>
        <end position="118"/>
    </location>
</feature>
<accession>A0A383B4V0</accession>
<dbReference type="PANTHER" id="PTHR16138">
    <property type="entry name" value="MYCOPHENOLIC ACID ACYL-GLUCURONIDE ESTERASE, MITOCHONDRIAL"/>
    <property type="match status" value="1"/>
</dbReference>
<dbReference type="InterPro" id="IPR022742">
    <property type="entry name" value="Hydrolase_4"/>
</dbReference>
<gene>
    <name evidence="3" type="ORF">METZ01_LOCUS467788</name>
</gene>
<evidence type="ECO:0000313" key="3">
    <source>
        <dbReference type="EMBL" id="SVE14934.1"/>
    </source>
</evidence>
<evidence type="ECO:0000259" key="2">
    <source>
        <dbReference type="Pfam" id="PF12146"/>
    </source>
</evidence>
<reference evidence="3" key="1">
    <citation type="submission" date="2018-05" db="EMBL/GenBank/DDBJ databases">
        <authorList>
            <person name="Lanie J.A."/>
            <person name="Ng W.-L."/>
            <person name="Kazmierczak K.M."/>
            <person name="Andrzejewski T.M."/>
            <person name="Davidsen T.M."/>
            <person name="Wayne K.J."/>
            <person name="Tettelin H."/>
            <person name="Glass J.I."/>
            <person name="Rusch D."/>
            <person name="Podicherti R."/>
            <person name="Tsui H.-C.T."/>
            <person name="Winkler M.E."/>
        </authorList>
    </citation>
    <scope>NUCLEOTIDE SEQUENCE</scope>
</reference>
<proteinExistence type="predicted"/>
<feature type="non-terminal residue" evidence="3">
    <location>
        <position position="1"/>
    </location>
</feature>
<dbReference type="InterPro" id="IPR052382">
    <property type="entry name" value="ABHD10_acyl-thioesterase"/>
</dbReference>
<dbReference type="SUPFAM" id="SSF53474">
    <property type="entry name" value="alpha/beta-Hydrolases"/>
    <property type="match status" value="1"/>
</dbReference>
<dbReference type="InterPro" id="IPR029058">
    <property type="entry name" value="AB_hydrolase_fold"/>
</dbReference>
<dbReference type="AlphaFoldDB" id="A0A383B4V0"/>
<dbReference type="GO" id="GO:0005739">
    <property type="term" value="C:mitochondrion"/>
    <property type="evidence" value="ECO:0007669"/>
    <property type="project" value="TreeGrafter"/>
</dbReference>
<dbReference type="Gene3D" id="3.40.50.1820">
    <property type="entry name" value="alpha/beta hydrolase"/>
    <property type="match status" value="1"/>
</dbReference>
<sequence>MAYYINNLNQKIAYKYTKGKSPGIIFVHGLNSDMQGIKAVSIEKYAKKNKLSFLRFDCRGHGKSFGKFENFTISDWKKDLIDLLDNITKGPQIMVGSSMGGWLMMLAAKARKNKVCGLL</sequence>
<dbReference type="GO" id="GO:0004553">
    <property type="term" value="F:hydrolase activity, hydrolyzing O-glycosyl compounds"/>
    <property type="evidence" value="ECO:0007669"/>
    <property type="project" value="TreeGrafter"/>
</dbReference>
<keyword evidence="1" id="KW-0378">Hydrolase</keyword>
<dbReference type="PANTHER" id="PTHR16138:SF7">
    <property type="entry name" value="PALMITOYL-PROTEIN THIOESTERASE ABHD10, MITOCHONDRIAL"/>
    <property type="match status" value="1"/>
</dbReference>
<name>A0A383B4V0_9ZZZZ</name>
<evidence type="ECO:0000256" key="1">
    <source>
        <dbReference type="ARBA" id="ARBA00022801"/>
    </source>
</evidence>